<accession>A0AA39WA45</accession>
<feature type="repeat" description="ANK" evidence="1">
    <location>
        <begin position="48"/>
        <end position="76"/>
    </location>
</feature>
<proteinExistence type="predicted"/>
<dbReference type="PROSITE" id="PS50297">
    <property type="entry name" value="ANK_REP_REGION"/>
    <property type="match status" value="1"/>
</dbReference>
<comment type="caution">
    <text evidence="2">The sequence shown here is derived from an EMBL/GenBank/DDBJ whole genome shotgun (WGS) entry which is preliminary data.</text>
</comment>
<keyword evidence="3" id="KW-1185">Reference proteome</keyword>
<dbReference type="Proteomes" id="UP001175000">
    <property type="component" value="Unassembled WGS sequence"/>
</dbReference>
<evidence type="ECO:0000256" key="1">
    <source>
        <dbReference type="PROSITE-ProRule" id="PRU00023"/>
    </source>
</evidence>
<dbReference type="Gene3D" id="1.25.40.20">
    <property type="entry name" value="Ankyrin repeat-containing domain"/>
    <property type="match status" value="1"/>
</dbReference>
<dbReference type="InterPro" id="IPR036770">
    <property type="entry name" value="Ankyrin_rpt-contain_sf"/>
</dbReference>
<reference evidence="2" key="1">
    <citation type="submission" date="2023-06" db="EMBL/GenBank/DDBJ databases">
        <title>Genome-scale phylogeny and comparative genomics of the fungal order Sordariales.</title>
        <authorList>
            <consortium name="Lawrence Berkeley National Laboratory"/>
            <person name="Hensen N."/>
            <person name="Bonometti L."/>
            <person name="Westerberg I."/>
            <person name="Brannstrom I.O."/>
            <person name="Guillou S."/>
            <person name="Cros-Aarteil S."/>
            <person name="Calhoun S."/>
            <person name="Haridas S."/>
            <person name="Kuo A."/>
            <person name="Mondo S."/>
            <person name="Pangilinan J."/>
            <person name="Riley R."/>
            <person name="Labutti K."/>
            <person name="Andreopoulos B."/>
            <person name="Lipzen A."/>
            <person name="Chen C."/>
            <person name="Yanf M."/>
            <person name="Daum C."/>
            <person name="Ng V."/>
            <person name="Clum A."/>
            <person name="Steindorff A."/>
            <person name="Ohm R."/>
            <person name="Martin F."/>
            <person name="Silar P."/>
            <person name="Natvig D."/>
            <person name="Lalanne C."/>
            <person name="Gautier V."/>
            <person name="Ament-Velasquez S.L."/>
            <person name="Kruys A."/>
            <person name="Hutchinson M.I."/>
            <person name="Powell A.J."/>
            <person name="Barry K."/>
            <person name="Miller A.N."/>
            <person name="Grigoriev I.V."/>
            <person name="Debuchy R."/>
            <person name="Gladieux P."/>
            <person name="Thoren M.H."/>
            <person name="Johannesson H."/>
        </authorList>
    </citation>
    <scope>NUCLEOTIDE SEQUENCE</scope>
    <source>
        <strain evidence="2">CBS 606.72</strain>
    </source>
</reference>
<dbReference type="PROSITE" id="PS50088">
    <property type="entry name" value="ANK_REPEAT"/>
    <property type="match status" value="1"/>
</dbReference>
<protein>
    <submittedName>
        <fullName evidence="2">Ankyrin-like protein</fullName>
    </submittedName>
</protein>
<dbReference type="Pfam" id="PF12796">
    <property type="entry name" value="Ank_2"/>
    <property type="match status" value="1"/>
</dbReference>
<dbReference type="AlphaFoldDB" id="A0AA39WA45"/>
<sequence>MSIPDTSSLPPEAVDLPGRMYDAARQGDIAVLQQALPAGLLPNLTNEKGDVLLMLAAYHGHAPLAKLLLEHGADPNRILLEGGADPDYGNHSAMECIVMFSQVDKWKENFEAASGRGTAAWAS</sequence>
<dbReference type="InterPro" id="IPR002110">
    <property type="entry name" value="Ankyrin_rpt"/>
</dbReference>
<dbReference type="SMART" id="SM00248">
    <property type="entry name" value="ANK"/>
    <property type="match status" value="1"/>
</dbReference>
<keyword evidence="1" id="KW-0040">ANK repeat</keyword>
<dbReference type="SUPFAM" id="SSF48403">
    <property type="entry name" value="Ankyrin repeat"/>
    <property type="match status" value="1"/>
</dbReference>
<name>A0AA39WA45_9PEZI</name>
<gene>
    <name evidence="2" type="ORF">B0T14DRAFT_541044</name>
</gene>
<evidence type="ECO:0000313" key="3">
    <source>
        <dbReference type="Proteomes" id="UP001175000"/>
    </source>
</evidence>
<dbReference type="EMBL" id="JAULSU010000008">
    <property type="protein sequence ID" value="KAK0609463.1"/>
    <property type="molecule type" value="Genomic_DNA"/>
</dbReference>
<organism evidence="2 3">
    <name type="scientific">Immersiella caudata</name>
    <dbReference type="NCBI Taxonomy" id="314043"/>
    <lineage>
        <taxon>Eukaryota</taxon>
        <taxon>Fungi</taxon>
        <taxon>Dikarya</taxon>
        <taxon>Ascomycota</taxon>
        <taxon>Pezizomycotina</taxon>
        <taxon>Sordariomycetes</taxon>
        <taxon>Sordariomycetidae</taxon>
        <taxon>Sordariales</taxon>
        <taxon>Lasiosphaeriaceae</taxon>
        <taxon>Immersiella</taxon>
    </lineage>
</organism>
<evidence type="ECO:0000313" key="2">
    <source>
        <dbReference type="EMBL" id="KAK0609463.1"/>
    </source>
</evidence>